<evidence type="ECO:0000313" key="3">
    <source>
        <dbReference type="Proteomes" id="UP000184428"/>
    </source>
</evidence>
<dbReference type="EMBL" id="FRDM01000012">
    <property type="protein sequence ID" value="SHN78724.1"/>
    <property type="molecule type" value="Genomic_DNA"/>
</dbReference>
<evidence type="ECO:0000256" key="1">
    <source>
        <dbReference type="SAM" id="MobiDB-lite"/>
    </source>
</evidence>
<proteinExistence type="predicted"/>
<dbReference type="RefSeq" id="WP_072918667.1">
    <property type="nucleotide sequence ID" value="NZ_FRDM01000012.1"/>
</dbReference>
<name>A0A1M7U710_9ACTN</name>
<gene>
    <name evidence="2" type="ORF">SAMN05660350_02671</name>
</gene>
<reference evidence="2 3" key="1">
    <citation type="submission" date="2016-12" db="EMBL/GenBank/DDBJ databases">
        <authorList>
            <person name="Song W.-J."/>
            <person name="Kurnit D.M."/>
        </authorList>
    </citation>
    <scope>NUCLEOTIDE SEQUENCE [LARGE SCALE GENOMIC DNA]</scope>
    <source>
        <strain evidence="2 3">DSM 43162</strain>
    </source>
</reference>
<sequence>MTAAPRSTDPIVLLDVEDLAEADLDADLAERLELDGSVFPRPDTDDAPAGEVGRLASGAGPRPTPADAVSLARAIRRGGAAAASAHHLGPAATTLAG</sequence>
<evidence type="ECO:0000313" key="2">
    <source>
        <dbReference type="EMBL" id="SHN78724.1"/>
    </source>
</evidence>
<dbReference type="Proteomes" id="UP000184428">
    <property type="component" value="Unassembled WGS sequence"/>
</dbReference>
<dbReference type="AlphaFoldDB" id="A0A1M7U710"/>
<dbReference type="OrthoDB" id="5197995at2"/>
<protein>
    <submittedName>
        <fullName evidence="2">Uncharacterized protein</fullName>
    </submittedName>
</protein>
<organism evidence="2 3">
    <name type="scientific">Geodermatophilus obscurus</name>
    <dbReference type="NCBI Taxonomy" id="1861"/>
    <lineage>
        <taxon>Bacteria</taxon>
        <taxon>Bacillati</taxon>
        <taxon>Actinomycetota</taxon>
        <taxon>Actinomycetes</taxon>
        <taxon>Geodermatophilales</taxon>
        <taxon>Geodermatophilaceae</taxon>
        <taxon>Geodermatophilus</taxon>
    </lineage>
</organism>
<accession>A0A1M7U710</accession>
<feature type="region of interest" description="Disordered" evidence="1">
    <location>
        <begin position="35"/>
        <end position="66"/>
    </location>
</feature>